<dbReference type="PaxDb" id="67767-A0A0J7KXY3"/>
<dbReference type="InterPro" id="IPR039429">
    <property type="entry name" value="SHMT-like_dom"/>
</dbReference>
<evidence type="ECO:0000256" key="10">
    <source>
        <dbReference type="PIRSR" id="PIRSR000412-50"/>
    </source>
</evidence>
<accession>A0A0J7KXY3</accession>
<keyword evidence="7 11" id="KW-0554">One-carbon metabolism</keyword>
<keyword evidence="9 10" id="KW-0663">Pyridoxal phosphate</keyword>
<keyword evidence="14" id="KW-1185">Reference proteome</keyword>
<dbReference type="InterPro" id="IPR049943">
    <property type="entry name" value="Ser_HO-MeTrfase-like"/>
</dbReference>
<evidence type="ECO:0000256" key="1">
    <source>
        <dbReference type="ARBA" id="ARBA00001933"/>
    </source>
</evidence>
<dbReference type="Proteomes" id="UP000036403">
    <property type="component" value="Unassembled WGS sequence"/>
</dbReference>
<dbReference type="Pfam" id="PF00464">
    <property type="entry name" value="SHMT"/>
    <property type="match status" value="1"/>
</dbReference>
<evidence type="ECO:0000313" key="13">
    <source>
        <dbReference type="EMBL" id="KMQ95134.1"/>
    </source>
</evidence>
<evidence type="ECO:0000256" key="3">
    <source>
        <dbReference type="ARBA" id="ARBA00004777"/>
    </source>
</evidence>
<evidence type="ECO:0000256" key="7">
    <source>
        <dbReference type="ARBA" id="ARBA00022563"/>
    </source>
</evidence>
<dbReference type="GO" id="GO:0008168">
    <property type="term" value="F:methyltransferase activity"/>
    <property type="evidence" value="ECO:0007669"/>
    <property type="project" value="UniProtKB-KW"/>
</dbReference>
<dbReference type="STRING" id="67767.A0A0J7KXY3"/>
<protein>
    <recommendedName>
        <fullName evidence="11">Serine hydroxymethyltransferase</fullName>
        <ecNumber evidence="11">2.1.2.1</ecNumber>
    </recommendedName>
</protein>
<comment type="subunit">
    <text evidence="5">Homodimer.</text>
</comment>
<dbReference type="InterPro" id="IPR015421">
    <property type="entry name" value="PyrdxlP-dep_Trfase_major"/>
</dbReference>
<keyword evidence="6" id="KW-0963">Cytoplasm</keyword>
<name>A0A0J7KXY3_LASNI</name>
<dbReference type="GO" id="GO:0032259">
    <property type="term" value="P:methylation"/>
    <property type="evidence" value="ECO:0007669"/>
    <property type="project" value="UniProtKB-KW"/>
</dbReference>
<proteinExistence type="inferred from homology"/>
<comment type="pathway">
    <text evidence="3 11">One-carbon metabolism; tetrahydrofolate interconversion.</text>
</comment>
<dbReference type="HAMAP" id="MF_00051">
    <property type="entry name" value="SHMT"/>
    <property type="match status" value="1"/>
</dbReference>
<dbReference type="SUPFAM" id="SSF53383">
    <property type="entry name" value="PLP-dependent transferases"/>
    <property type="match status" value="1"/>
</dbReference>
<evidence type="ECO:0000256" key="8">
    <source>
        <dbReference type="ARBA" id="ARBA00022679"/>
    </source>
</evidence>
<dbReference type="Gene3D" id="3.90.1150.10">
    <property type="entry name" value="Aspartate Aminotransferase, domain 1"/>
    <property type="match status" value="1"/>
</dbReference>
<dbReference type="AlphaFoldDB" id="A0A0J7KXY3"/>
<comment type="function">
    <text evidence="11">Interconversion of serine and glycine.</text>
</comment>
<keyword evidence="8 11" id="KW-0808">Transferase</keyword>
<dbReference type="EMBL" id="LBMM01002215">
    <property type="protein sequence ID" value="KMQ95134.1"/>
    <property type="molecule type" value="Genomic_DNA"/>
</dbReference>
<dbReference type="InterPro" id="IPR019798">
    <property type="entry name" value="Ser_HO-MeTrfase_PLP_BS"/>
</dbReference>
<evidence type="ECO:0000256" key="9">
    <source>
        <dbReference type="ARBA" id="ARBA00022898"/>
    </source>
</evidence>
<sequence>MNQDNNEVLMKNTNSDLSKIISKNQPQPKYDDAFNKGLDSELKQVVRNEILRQQNHIELIASENYVSDAVLQLAGTVLTNKYAEGYPNARYYNGCENVDVGETLAKERLKQLFDCGHKLGEKFKDKNGREWTCKQANAHANVQPHSGSQANAEAYAAVLKPLDTILGMELDAGGHLTHGYRINFSGKIYHAVSYGVSEIDEKLDYNAILELAKKHQPKIIIAGASAYSRIIDFAKFRMIAEEVGAYLMVDIAHIAGLIATKQHPTPVCHADLITTTTHKTLRGPRGGAILSTAQLANAVDKAVFPGYQGGPLEHIIAAKAQAFYEALTPGFVEYQKQVIKNAQVLAKVFNEAGFHVVAQGTDNHLLTINVSKINGLNGQSAVDILEKVNIVANKNAVPFDKLPPKITSGVRFGSPAMTTRGFKEKDFEKLGQIIIKA</sequence>
<organism evidence="13 14">
    <name type="scientific">Lasius niger</name>
    <name type="common">Black garden ant</name>
    <dbReference type="NCBI Taxonomy" id="67767"/>
    <lineage>
        <taxon>Eukaryota</taxon>
        <taxon>Metazoa</taxon>
        <taxon>Ecdysozoa</taxon>
        <taxon>Arthropoda</taxon>
        <taxon>Hexapoda</taxon>
        <taxon>Insecta</taxon>
        <taxon>Pterygota</taxon>
        <taxon>Neoptera</taxon>
        <taxon>Endopterygota</taxon>
        <taxon>Hymenoptera</taxon>
        <taxon>Apocrita</taxon>
        <taxon>Aculeata</taxon>
        <taxon>Formicoidea</taxon>
        <taxon>Formicidae</taxon>
        <taxon>Formicinae</taxon>
        <taxon>Lasius</taxon>
        <taxon>Lasius</taxon>
    </lineage>
</organism>
<comment type="cofactor">
    <cofactor evidence="1 10 11">
        <name>pyridoxal 5'-phosphate</name>
        <dbReference type="ChEBI" id="CHEBI:597326"/>
    </cofactor>
</comment>
<comment type="similarity">
    <text evidence="4 11">Belongs to the SHMT family.</text>
</comment>
<dbReference type="InterPro" id="IPR015422">
    <property type="entry name" value="PyrdxlP-dep_Trfase_small"/>
</dbReference>
<dbReference type="GO" id="GO:0030170">
    <property type="term" value="F:pyridoxal phosphate binding"/>
    <property type="evidence" value="ECO:0007669"/>
    <property type="project" value="InterPro"/>
</dbReference>
<dbReference type="InterPro" id="IPR015424">
    <property type="entry name" value="PyrdxlP-dep_Trfase"/>
</dbReference>
<feature type="domain" description="Serine hydroxymethyltransferase-like" evidence="12">
    <location>
        <begin position="38"/>
        <end position="434"/>
    </location>
</feature>
<keyword evidence="13" id="KW-0489">Methyltransferase</keyword>
<dbReference type="GO" id="GO:0005829">
    <property type="term" value="C:cytosol"/>
    <property type="evidence" value="ECO:0007669"/>
    <property type="project" value="TreeGrafter"/>
</dbReference>
<evidence type="ECO:0000256" key="6">
    <source>
        <dbReference type="ARBA" id="ARBA00022490"/>
    </source>
</evidence>
<dbReference type="PANTHER" id="PTHR11680:SF35">
    <property type="entry name" value="SERINE HYDROXYMETHYLTRANSFERASE 1"/>
    <property type="match status" value="1"/>
</dbReference>
<dbReference type="UniPathway" id="UPA00193"/>
<evidence type="ECO:0000256" key="11">
    <source>
        <dbReference type="RuleBase" id="RU000585"/>
    </source>
</evidence>
<dbReference type="PANTHER" id="PTHR11680">
    <property type="entry name" value="SERINE HYDROXYMETHYLTRANSFERASE"/>
    <property type="match status" value="1"/>
</dbReference>
<dbReference type="EC" id="2.1.2.1" evidence="11"/>
<dbReference type="OrthoDB" id="10265628at2759"/>
<dbReference type="InterPro" id="IPR001085">
    <property type="entry name" value="Ser_HO-MeTrfase"/>
</dbReference>
<comment type="caution">
    <text evidence="13">The sequence shown here is derived from an EMBL/GenBank/DDBJ whole genome shotgun (WGS) entry which is preliminary data.</text>
</comment>
<dbReference type="GO" id="GO:0004372">
    <property type="term" value="F:glycine hydroxymethyltransferase activity"/>
    <property type="evidence" value="ECO:0007669"/>
    <property type="project" value="UniProtKB-EC"/>
</dbReference>
<dbReference type="CDD" id="cd00378">
    <property type="entry name" value="SHMT"/>
    <property type="match status" value="1"/>
</dbReference>
<comment type="catalytic activity">
    <reaction evidence="11">
        <text>(6R)-5,10-methylene-5,6,7,8-tetrahydrofolate + glycine + H2O = (6S)-5,6,7,8-tetrahydrofolate + L-serine</text>
        <dbReference type="Rhea" id="RHEA:15481"/>
        <dbReference type="ChEBI" id="CHEBI:15377"/>
        <dbReference type="ChEBI" id="CHEBI:15636"/>
        <dbReference type="ChEBI" id="CHEBI:33384"/>
        <dbReference type="ChEBI" id="CHEBI:57305"/>
        <dbReference type="ChEBI" id="CHEBI:57453"/>
        <dbReference type="EC" id="2.1.2.1"/>
    </reaction>
</comment>
<evidence type="ECO:0000256" key="5">
    <source>
        <dbReference type="ARBA" id="ARBA00011738"/>
    </source>
</evidence>
<evidence type="ECO:0000256" key="4">
    <source>
        <dbReference type="ARBA" id="ARBA00006376"/>
    </source>
</evidence>
<dbReference type="NCBIfam" id="NF000586">
    <property type="entry name" value="PRK00011.1"/>
    <property type="match status" value="1"/>
</dbReference>
<dbReference type="PIRSF" id="PIRSF000412">
    <property type="entry name" value="SHMT"/>
    <property type="match status" value="1"/>
</dbReference>
<reference evidence="13 14" key="1">
    <citation type="submission" date="2015-04" db="EMBL/GenBank/DDBJ databases">
        <title>Lasius niger genome sequencing.</title>
        <authorList>
            <person name="Konorov E.A."/>
            <person name="Nikitin M.A."/>
            <person name="Kirill M.V."/>
            <person name="Chang P."/>
        </authorList>
    </citation>
    <scope>NUCLEOTIDE SEQUENCE [LARGE SCALE GENOMIC DNA]</scope>
    <source>
        <tissue evidence="13">Whole</tissue>
    </source>
</reference>
<evidence type="ECO:0000313" key="14">
    <source>
        <dbReference type="Proteomes" id="UP000036403"/>
    </source>
</evidence>
<dbReference type="FunFam" id="3.40.640.10:FF:000001">
    <property type="entry name" value="Serine hydroxymethyltransferase"/>
    <property type="match status" value="1"/>
</dbReference>
<comment type="subcellular location">
    <subcellularLocation>
        <location evidence="2">Cytoplasm</location>
    </subcellularLocation>
</comment>
<gene>
    <name evidence="13" type="ORF">RF55_4673</name>
</gene>
<feature type="modified residue" description="N6-(pyridoxal phosphate)lysine" evidence="10">
    <location>
        <position position="279"/>
    </location>
</feature>
<evidence type="ECO:0000259" key="12">
    <source>
        <dbReference type="Pfam" id="PF00464"/>
    </source>
</evidence>
<dbReference type="GO" id="GO:0035999">
    <property type="term" value="P:tetrahydrofolate interconversion"/>
    <property type="evidence" value="ECO:0007669"/>
    <property type="project" value="UniProtKB-UniPathway"/>
</dbReference>
<evidence type="ECO:0000256" key="2">
    <source>
        <dbReference type="ARBA" id="ARBA00004496"/>
    </source>
</evidence>
<dbReference type="PROSITE" id="PS00096">
    <property type="entry name" value="SHMT"/>
    <property type="match status" value="1"/>
</dbReference>
<dbReference type="Gene3D" id="3.40.640.10">
    <property type="entry name" value="Type I PLP-dependent aspartate aminotransferase-like (Major domain)"/>
    <property type="match status" value="1"/>
</dbReference>
<dbReference type="GO" id="GO:0019264">
    <property type="term" value="P:glycine biosynthetic process from serine"/>
    <property type="evidence" value="ECO:0007669"/>
    <property type="project" value="InterPro"/>
</dbReference>